<accession>A0ABT0HSE1</accession>
<keyword evidence="2" id="KW-1185">Reference proteome</keyword>
<dbReference type="PANTHER" id="PTHR39662">
    <property type="entry name" value="DUF354 DOMAIN-CONTAINING PROTEIN-RELATED"/>
    <property type="match status" value="1"/>
</dbReference>
<evidence type="ECO:0000313" key="1">
    <source>
        <dbReference type="EMBL" id="MCK8494905.1"/>
    </source>
</evidence>
<gene>
    <name evidence="1" type="ORF">M0L20_23750</name>
</gene>
<dbReference type="PANTHER" id="PTHR39662:SF1">
    <property type="entry name" value="DUF354 DOMAIN-CONTAINING PROTEIN"/>
    <property type="match status" value="1"/>
</dbReference>
<dbReference type="RefSeq" id="WP_248479524.1">
    <property type="nucleotide sequence ID" value="NZ_JALPRF010000005.1"/>
</dbReference>
<name>A0ABT0HSE1_9BACT</name>
<evidence type="ECO:0000313" key="2">
    <source>
        <dbReference type="Proteomes" id="UP001202180"/>
    </source>
</evidence>
<dbReference type="InterPro" id="IPR007152">
    <property type="entry name" value="DUF354"/>
</dbReference>
<comment type="caution">
    <text evidence="1">The sequence shown here is derived from an EMBL/GenBank/DDBJ whole genome shotgun (WGS) entry which is preliminary data.</text>
</comment>
<evidence type="ECO:0008006" key="3">
    <source>
        <dbReference type="Google" id="ProtNLM"/>
    </source>
</evidence>
<reference evidence="1 2" key="1">
    <citation type="submission" date="2022-04" db="EMBL/GenBank/DDBJ databases">
        <title>Spirosoma sp. strain RP8 genome sequencing and assembly.</title>
        <authorList>
            <person name="Jung Y."/>
        </authorList>
    </citation>
    <scope>NUCLEOTIDE SEQUENCE [LARGE SCALE GENOMIC DNA]</scope>
    <source>
        <strain evidence="1 2">RP8</strain>
    </source>
</reference>
<dbReference type="SUPFAM" id="SSF53756">
    <property type="entry name" value="UDP-Glycosyltransferase/glycogen phosphorylase"/>
    <property type="match status" value="1"/>
</dbReference>
<proteinExistence type="predicted"/>
<organism evidence="1 2">
    <name type="scientific">Spirosoma liriopis</name>
    <dbReference type="NCBI Taxonomy" id="2937440"/>
    <lineage>
        <taxon>Bacteria</taxon>
        <taxon>Pseudomonadati</taxon>
        <taxon>Bacteroidota</taxon>
        <taxon>Cytophagia</taxon>
        <taxon>Cytophagales</taxon>
        <taxon>Cytophagaceae</taxon>
        <taxon>Spirosoma</taxon>
    </lineage>
</organism>
<dbReference type="Proteomes" id="UP001202180">
    <property type="component" value="Unassembled WGS sequence"/>
</dbReference>
<protein>
    <recommendedName>
        <fullName evidence="3">DUF354 domain-containing protein</fullName>
    </recommendedName>
</protein>
<sequence length="363" mass="41136">MKFLFYFGHPAQYLAMRETIRSLLAKNENQVTVLIRSKDVLETLIQKDGIPHRNILPVERGHSRLAMLISLLKRMAIMLPVLIRSKPDLLIGTDAAIAQLGRLLRINRITIVEDDYGVIKKLADLTYPFTQTILCPEICEVGNWGAKKFGYRGYMKLGYLHPTVFSPDASVLATYSLTKKYVLIRLSRLAAHHDIGMRGIDQRLLDEIIHEIMNRYGYQVWISAEGKLAEMYKAYQLPIHPSDMHHVLAYATLLISDSQSMSVEAAMLGIPSIRYSGFTSKISILSELEHRYGLTFGITTGQPDLLLSKLYDLLTTNNLGEVFQEKRQKMLADQIDVSAFLTSFFQNYPASKQGKYEASSTPE</sequence>
<dbReference type="EMBL" id="JALPRF010000005">
    <property type="protein sequence ID" value="MCK8494905.1"/>
    <property type="molecule type" value="Genomic_DNA"/>
</dbReference>